<dbReference type="PANTHER" id="PTHR43031">
    <property type="entry name" value="FAD-DEPENDENT OXIDOREDUCTASE"/>
    <property type="match status" value="1"/>
</dbReference>
<dbReference type="Proteomes" id="UP000642809">
    <property type="component" value="Unassembled WGS sequence"/>
</dbReference>
<reference evidence="2" key="1">
    <citation type="journal article" date="2014" name="Int. J. Syst. Evol. Microbiol.">
        <title>Complete genome sequence of Corynebacterium casei LMG S-19264T (=DSM 44701T), isolated from a smear-ripened cheese.</title>
        <authorList>
            <consortium name="US DOE Joint Genome Institute (JGI-PGF)"/>
            <person name="Walter F."/>
            <person name="Albersmeier A."/>
            <person name="Kalinowski J."/>
            <person name="Ruckert C."/>
        </authorList>
    </citation>
    <scope>NUCLEOTIDE SEQUENCE</scope>
    <source>
        <strain evidence="2">KCTC 23224</strain>
    </source>
</reference>
<dbReference type="Gene3D" id="3.40.250.10">
    <property type="entry name" value="Rhodanese-like domain"/>
    <property type="match status" value="1"/>
</dbReference>
<dbReference type="PROSITE" id="PS50206">
    <property type="entry name" value="RHODANESE_3"/>
    <property type="match status" value="1"/>
</dbReference>
<evidence type="ECO:0000259" key="1">
    <source>
        <dbReference type="PROSITE" id="PS50206"/>
    </source>
</evidence>
<name>A0A8J3CY67_9BACT</name>
<gene>
    <name evidence="2" type="ORF">GCM10008106_13480</name>
</gene>
<dbReference type="InterPro" id="IPR050229">
    <property type="entry name" value="GlpE_sulfurtransferase"/>
</dbReference>
<feature type="domain" description="Rhodanese" evidence="1">
    <location>
        <begin position="25"/>
        <end position="109"/>
    </location>
</feature>
<dbReference type="AlphaFoldDB" id="A0A8J3CY67"/>
<dbReference type="InterPro" id="IPR036873">
    <property type="entry name" value="Rhodanese-like_dom_sf"/>
</dbReference>
<proteinExistence type="predicted"/>
<keyword evidence="3" id="KW-1185">Reference proteome</keyword>
<dbReference type="SMART" id="SM00450">
    <property type="entry name" value="RHOD"/>
    <property type="match status" value="1"/>
</dbReference>
<dbReference type="Pfam" id="PF00581">
    <property type="entry name" value="Rhodanese"/>
    <property type="match status" value="1"/>
</dbReference>
<dbReference type="EMBL" id="BMYF01000007">
    <property type="protein sequence ID" value="GHB33773.1"/>
    <property type="molecule type" value="Genomic_DNA"/>
</dbReference>
<organism evidence="2 3">
    <name type="scientific">Mongoliitalea lutea</name>
    <dbReference type="NCBI Taxonomy" id="849756"/>
    <lineage>
        <taxon>Bacteria</taxon>
        <taxon>Pseudomonadati</taxon>
        <taxon>Bacteroidota</taxon>
        <taxon>Cytophagia</taxon>
        <taxon>Cytophagales</taxon>
        <taxon>Cyclobacteriaceae</taxon>
        <taxon>Mongoliitalea</taxon>
    </lineage>
</organism>
<accession>A0A8J3CY67</accession>
<evidence type="ECO:0000313" key="2">
    <source>
        <dbReference type="EMBL" id="GHB33773.1"/>
    </source>
</evidence>
<dbReference type="CDD" id="cd00158">
    <property type="entry name" value="RHOD"/>
    <property type="match status" value="1"/>
</dbReference>
<comment type="caution">
    <text evidence="2">The sequence shown here is derived from an EMBL/GenBank/DDBJ whole genome shotgun (WGS) entry which is preliminary data.</text>
</comment>
<evidence type="ECO:0000313" key="3">
    <source>
        <dbReference type="Proteomes" id="UP000642809"/>
    </source>
</evidence>
<reference evidence="2" key="2">
    <citation type="submission" date="2020-09" db="EMBL/GenBank/DDBJ databases">
        <authorList>
            <person name="Sun Q."/>
            <person name="Kim S."/>
        </authorList>
    </citation>
    <scope>NUCLEOTIDE SEQUENCE</scope>
    <source>
        <strain evidence="2">KCTC 23224</strain>
    </source>
</reference>
<sequence length="111" mass="12801">MFNFFKTKPKNYIDLGAEEFHKGMQEKDAVILDVRTAGEFNSGKFKGARNIDIMHPNFVNQVKNLPKDKKYYIYCRSGNRSGQACEIMADMGFESTYNLASGIMRWPFEIV</sequence>
<dbReference type="RefSeq" id="WP_189579793.1">
    <property type="nucleotide sequence ID" value="NZ_BMYF01000007.1"/>
</dbReference>
<dbReference type="InterPro" id="IPR001763">
    <property type="entry name" value="Rhodanese-like_dom"/>
</dbReference>
<protein>
    <submittedName>
        <fullName evidence="2">Rhodanese</fullName>
    </submittedName>
</protein>
<dbReference type="PANTHER" id="PTHR43031:SF16">
    <property type="entry name" value="OXIDOREDUCTASE"/>
    <property type="match status" value="1"/>
</dbReference>
<dbReference type="SUPFAM" id="SSF52821">
    <property type="entry name" value="Rhodanese/Cell cycle control phosphatase"/>
    <property type="match status" value="1"/>
</dbReference>